<reference evidence="1" key="1">
    <citation type="submission" date="2019-12" db="EMBL/GenBank/DDBJ databases">
        <title>Genome sequencing and annotation of Brassica cretica.</title>
        <authorList>
            <person name="Studholme D.J."/>
            <person name="Sarris P.F."/>
        </authorList>
    </citation>
    <scope>NUCLEOTIDE SEQUENCE</scope>
    <source>
        <strain evidence="1">PFS-102/07</strain>
        <tissue evidence="1">Leaf</tissue>
    </source>
</reference>
<accession>A0A8S9I5E5</accession>
<organism evidence="1">
    <name type="scientific">Brassica cretica</name>
    <name type="common">Mustard</name>
    <dbReference type="NCBI Taxonomy" id="69181"/>
    <lineage>
        <taxon>Eukaryota</taxon>
        <taxon>Viridiplantae</taxon>
        <taxon>Streptophyta</taxon>
        <taxon>Embryophyta</taxon>
        <taxon>Tracheophyta</taxon>
        <taxon>Spermatophyta</taxon>
        <taxon>Magnoliopsida</taxon>
        <taxon>eudicotyledons</taxon>
        <taxon>Gunneridae</taxon>
        <taxon>Pentapetalae</taxon>
        <taxon>rosids</taxon>
        <taxon>malvids</taxon>
        <taxon>Brassicales</taxon>
        <taxon>Brassicaceae</taxon>
        <taxon>Brassiceae</taxon>
        <taxon>Brassica</taxon>
    </lineage>
</organism>
<name>A0A8S9I5E5_BRACR</name>
<proteinExistence type="predicted"/>
<dbReference type="EMBL" id="QGKY02001250">
    <property type="protein sequence ID" value="KAF2564838.1"/>
    <property type="molecule type" value="Genomic_DNA"/>
</dbReference>
<evidence type="ECO:0000313" key="1">
    <source>
        <dbReference type="EMBL" id="KAF2564838.1"/>
    </source>
</evidence>
<comment type="caution">
    <text evidence="1">The sequence shown here is derived from an EMBL/GenBank/DDBJ whole genome shotgun (WGS) entry which is preliminary data.</text>
</comment>
<sequence length="85" mass="9568">MPKAFLILAQTFATREQLQHATSSSFATASDSSCPTIKAFPIKQQRTSATRYKRLDPFQLTSRSRLNAFGGPIQQSSKVKWKFKT</sequence>
<protein>
    <submittedName>
        <fullName evidence="1">Uncharacterized protein</fullName>
    </submittedName>
</protein>
<gene>
    <name evidence="1" type="ORF">F2Q70_00015376</name>
</gene>
<dbReference type="AlphaFoldDB" id="A0A8S9I5E5"/>